<keyword evidence="3" id="KW-0808">Transferase</keyword>
<evidence type="ECO:0000256" key="7">
    <source>
        <dbReference type="SAM" id="MobiDB-lite"/>
    </source>
</evidence>
<dbReference type="Pfam" id="PF00696">
    <property type="entry name" value="AA_kinase"/>
    <property type="match status" value="1"/>
</dbReference>
<sequence>MSGASTPTSSSPPDSVDSAPDTPSPPTPPSLHQNSIDPASKWLVQKFGGTSVGKFAAQIAEVIVPAYLDQHKVAVVCSARSGSTKSLGTTNLLLRAATEALRPSGNVSSSYTPGARTPSDGLFGRPPSRTSHSRGTFGDLKMSSVASPSRTPSQSKSPSPSSPPSVLPSSVTSPTKQQTSASAVPSSYNQTIDLIRSEHIGAARFTIRDPDLLRQLVEEIEGECEGLRSFLFAAQVIDEISPRSRDILVGAGERLACKLVATVLRDRGIDSEVVSLENIVPPMDDDDSAIRRGHGPDDVQLDQEFYDRLSVAVGERVLQCGSRVPIVTGFFGPVPGSLLRQVGRGYTDLLAALLAVGLGASELQIWKEVDGIFTADPRKVLTARLIPIISPEEAAELTYYGSEVVHPFTMEQVIRKNIPIRIKNVENPRGGGTVIHPNPDLNTVRVPPTPSTPGEIIDPLQTAVTSLPALQTLTTVAAAALADASSQLMPKLPTAVTIKDRIVILNVHSNRKTISHGFLARIFETLDRFGIVVDLISTSEVQVSMAIENGAASGGRRRLDRLARELGKSGTVTMHHDMAILSLVGKQMKNLLGIAGRMFSTLAEGKVNIEMISQGASEINISCVIDGRDAVKALNLIHQSCLQIRPEGARGRVGPWLF</sequence>
<dbReference type="SUPFAM" id="SSF53633">
    <property type="entry name" value="Carbamate kinase-like"/>
    <property type="match status" value="2"/>
</dbReference>
<feature type="compositionally biased region" description="Low complexity" evidence="7">
    <location>
        <begin position="1"/>
        <end position="21"/>
    </location>
</feature>
<dbReference type="PROSITE" id="PS00324">
    <property type="entry name" value="ASPARTOKINASE"/>
    <property type="match status" value="1"/>
</dbReference>
<dbReference type="GO" id="GO:0004072">
    <property type="term" value="F:aspartate kinase activity"/>
    <property type="evidence" value="ECO:0007669"/>
    <property type="project" value="UniProtKB-EC"/>
</dbReference>
<dbReference type="GO" id="GO:0071266">
    <property type="term" value="P:'de novo' L-methionine biosynthetic process"/>
    <property type="evidence" value="ECO:0007669"/>
    <property type="project" value="UniProtKB-ARBA"/>
</dbReference>
<dbReference type="HOGENOM" id="CLU_009116_6_4_1"/>
<dbReference type="SUPFAM" id="SSF55021">
    <property type="entry name" value="ACT-like"/>
    <property type="match status" value="2"/>
</dbReference>
<reference evidence="11" key="1">
    <citation type="journal article" date="2014" name="Proc. Natl. Acad. Sci. U.S.A.">
        <title>Extensive sampling of basidiomycete genomes demonstrates inadequacy of the white-rot/brown-rot paradigm for wood decay fungi.</title>
        <authorList>
            <person name="Riley R."/>
            <person name="Salamov A.A."/>
            <person name="Brown D.W."/>
            <person name="Nagy L.G."/>
            <person name="Floudas D."/>
            <person name="Held B.W."/>
            <person name="Levasseur A."/>
            <person name="Lombard V."/>
            <person name="Morin E."/>
            <person name="Otillar R."/>
            <person name="Lindquist E.A."/>
            <person name="Sun H."/>
            <person name="LaButti K.M."/>
            <person name="Schmutz J."/>
            <person name="Jabbour D."/>
            <person name="Luo H."/>
            <person name="Baker S.E."/>
            <person name="Pisabarro A.G."/>
            <person name="Walton J.D."/>
            <person name="Blanchette R.A."/>
            <person name="Henrissat B."/>
            <person name="Martin F."/>
            <person name="Cullen D."/>
            <person name="Hibbett D.S."/>
            <person name="Grigoriev I.V."/>
        </authorList>
    </citation>
    <scope>NUCLEOTIDE SEQUENCE [LARGE SCALE GENOMIC DNA]</scope>
    <source>
        <strain evidence="11">FD-172 SS1</strain>
    </source>
</reference>
<evidence type="ECO:0000259" key="9">
    <source>
        <dbReference type="Pfam" id="PF22468"/>
    </source>
</evidence>
<dbReference type="InterPro" id="IPR001341">
    <property type="entry name" value="Asp_kinase"/>
</dbReference>
<dbReference type="FunFam" id="3.40.1160.10:FF:000023">
    <property type="entry name" value="Probable aspartokinase"/>
    <property type="match status" value="1"/>
</dbReference>
<name>A0A067M4J0_BOTB1</name>
<feature type="region of interest" description="Disordered" evidence="7">
    <location>
        <begin position="102"/>
        <end position="187"/>
    </location>
</feature>
<dbReference type="PANTHER" id="PTHR21499">
    <property type="entry name" value="ASPARTATE KINASE"/>
    <property type="match status" value="1"/>
</dbReference>
<keyword evidence="5" id="KW-0418">Kinase</keyword>
<dbReference type="GO" id="GO:0009089">
    <property type="term" value="P:lysine biosynthetic process via diaminopimelate"/>
    <property type="evidence" value="ECO:0007669"/>
    <property type="project" value="TreeGrafter"/>
</dbReference>
<feature type="domain" description="Aspartate/glutamate/uridylate kinase" evidence="8">
    <location>
        <begin position="41"/>
        <end position="424"/>
    </location>
</feature>
<keyword evidence="6" id="KW-0067">ATP-binding</keyword>
<evidence type="ECO:0000256" key="5">
    <source>
        <dbReference type="ARBA" id="ARBA00022777"/>
    </source>
</evidence>
<dbReference type="InterPro" id="IPR018042">
    <property type="entry name" value="Aspartate_kinase_CS"/>
</dbReference>
<accession>A0A067M4J0</accession>
<dbReference type="GO" id="GO:0005524">
    <property type="term" value="F:ATP binding"/>
    <property type="evidence" value="ECO:0007669"/>
    <property type="project" value="UniProtKB-KW"/>
</dbReference>
<dbReference type="AlphaFoldDB" id="A0A067M4J0"/>
<dbReference type="NCBIfam" id="TIGR00657">
    <property type="entry name" value="asp_kinases"/>
    <property type="match status" value="1"/>
</dbReference>
<dbReference type="STRING" id="930990.A0A067M4J0"/>
<dbReference type="InterPro" id="IPR045865">
    <property type="entry name" value="ACT-like_dom_sf"/>
</dbReference>
<dbReference type="OrthoDB" id="4323675at2759"/>
<dbReference type="InterPro" id="IPR054352">
    <property type="entry name" value="ACT_Aspartokinase"/>
</dbReference>
<gene>
    <name evidence="10" type="ORF">BOTBODRAFT_36166</name>
</gene>
<dbReference type="Pfam" id="PF22468">
    <property type="entry name" value="ACT_9"/>
    <property type="match status" value="1"/>
</dbReference>
<keyword evidence="4" id="KW-0547">Nucleotide-binding</keyword>
<evidence type="ECO:0000256" key="1">
    <source>
        <dbReference type="ARBA" id="ARBA00010122"/>
    </source>
</evidence>
<feature type="compositionally biased region" description="Low complexity" evidence="7">
    <location>
        <begin position="147"/>
        <end position="159"/>
    </location>
</feature>
<dbReference type="EC" id="2.7.2.4" evidence="2"/>
<dbReference type="FunFam" id="3.30.2130.10:FF:000001">
    <property type="entry name" value="Bifunctional aspartokinase/homoserine dehydrogenase"/>
    <property type="match status" value="1"/>
</dbReference>
<dbReference type="InterPro" id="IPR001048">
    <property type="entry name" value="Asp/Glu/Uridylate_kinase"/>
</dbReference>
<evidence type="ECO:0000313" key="10">
    <source>
        <dbReference type="EMBL" id="KDQ10464.1"/>
    </source>
</evidence>
<feature type="region of interest" description="Disordered" evidence="7">
    <location>
        <begin position="1"/>
        <end position="36"/>
    </location>
</feature>
<proteinExistence type="inferred from homology"/>
<evidence type="ECO:0000313" key="11">
    <source>
        <dbReference type="Proteomes" id="UP000027195"/>
    </source>
</evidence>
<dbReference type="PANTHER" id="PTHR21499:SF59">
    <property type="entry name" value="ASPARTOKINASE"/>
    <property type="match status" value="1"/>
</dbReference>
<feature type="domain" description="Aspartokinase ACT" evidence="9">
    <location>
        <begin position="581"/>
        <end position="639"/>
    </location>
</feature>
<evidence type="ECO:0000256" key="4">
    <source>
        <dbReference type="ARBA" id="ARBA00022741"/>
    </source>
</evidence>
<dbReference type="GO" id="GO:0005829">
    <property type="term" value="C:cytosol"/>
    <property type="evidence" value="ECO:0007669"/>
    <property type="project" value="TreeGrafter"/>
</dbReference>
<evidence type="ECO:0000259" key="8">
    <source>
        <dbReference type="Pfam" id="PF00696"/>
    </source>
</evidence>
<evidence type="ECO:0000256" key="6">
    <source>
        <dbReference type="ARBA" id="ARBA00022840"/>
    </source>
</evidence>
<organism evidence="10 11">
    <name type="scientific">Botryobasidium botryosum (strain FD-172 SS1)</name>
    <dbReference type="NCBI Taxonomy" id="930990"/>
    <lineage>
        <taxon>Eukaryota</taxon>
        <taxon>Fungi</taxon>
        <taxon>Dikarya</taxon>
        <taxon>Basidiomycota</taxon>
        <taxon>Agaricomycotina</taxon>
        <taxon>Agaricomycetes</taxon>
        <taxon>Cantharellales</taxon>
        <taxon>Botryobasidiaceae</taxon>
        <taxon>Botryobasidium</taxon>
    </lineage>
</organism>
<protein>
    <recommendedName>
        <fullName evidence="2">aspartate kinase</fullName>
        <ecNumber evidence="2">2.7.2.4</ecNumber>
    </recommendedName>
</protein>
<evidence type="ECO:0000256" key="2">
    <source>
        <dbReference type="ARBA" id="ARBA00013059"/>
    </source>
</evidence>
<dbReference type="EMBL" id="KL198067">
    <property type="protein sequence ID" value="KDQ10464.1"/>
    <property type="molecule type" value="Genomic_DNA"/>
</dbReference>
<feature type="compositionally biased region" description="Polar residues" evidence="7">
    <location>
        <begin position="176"/>
        <end position="187"/>
    </location>
</feature>
<keyword evidence="11" id="KW-1185">Reference proteome</keyword>
<dbReference type="InParanoid" id="A0A067M4J0"/>
<dbReference type="Proteomes" id="UP000027195">
    <property type="component" value="Unassembled WGS sequence"/>
</dbReference>
<dbReference type="FunCoup" id="A0A067M4J0">
    <property type="interactions" value="195"/>
</dbReference>
<comment type="similarity">
    <text evidence="1">Belongs to the aspartokinase family.</text>
</comment>
<evidence type="ECO:0000256" key="3">
    <source>
        <dbReference type="ARBA" id="ARBA00022679"/>
    </source>
</evidence>
<dbReference type="Gene3D" id="3.40.1160.10">
    <property type="entry name" value="Acetylglutamate kinase-like"/>
    <property type="match status" value="1"/>
</dbReference>
<dbReference type="InterPro" id="IPR036393">
    <property type="entry name" value="AceGlu_kinase-like_sf"/>
</dbReference>
<dbReference type="GO" id="GO:0009090">
    <property type="term" value="P:homoserine biosynthetic process"/>
    <property type="evidence" value="ECO:0007669"/>
    <property type="project" value="TreeGrafter"/>
</dbReference>
<dbReference type="GO" id="GO:0009088">
    <property type="term" value="P:threonine biosynthetic process"/>
    <property type="evidence" value="ECO:0007669"/>
    <property type="project" value="UniProtKB-ARBA"/>
</dbReference>
<dbReference type="Gene3D" id="3.30.2130.10">
    <property type="entry name" value="VC0802-like"/>
    <property type="match status" value="1"/>
</dbReference>